<accession>A0ABZ3HB54</accession>
<dbReference type="PANTHER" id="PTHR36966">
    <property type="entry name" value="REP-ASSOCIATED TYROSINE TRANSPOSASE"/>
    <property type="match status" value="1"/>
</dbReference>
<dbReference type="SMART" id="SM01321">
    <property type="entry name" value="Y1_Tnp"/>
    <property type="match status" value="1"/>
</dbReference>
<sequence>MGRSRYKVYEPTAPHFVTCTILHWIPIFTRPETINIVFESLNYLKETSNLKIHAYVILENHLHLVARSEDIAKDMARFKSYTARKIIDHLQEKKVTTILDQLAFYKKAHKVGKEFQLWQEGIAPKQLLGDAMMRERIEYIHNNPVKRGYVDTASHWRYSSARDYEGIPGLLSVDPTW</sequence>
<dbReference type="Proteomes" id="UP001447842">
    <property type="component" value="Chromosome"/>
</dbReference>
<dbReference type="EMBL" id="CP147920">
    <property type="protein sequence ID" value="XAU14916.1"/>
    <property type="molecule type" value="Genomic_DNA"/>
</dbReference>
<gene>
    <name evidence="2" type="ORF">WCY31_11810</name>
</gene>
<dbReference type="SUPFAM" id="SSF143422">
    <property type="entry name" value="Transposase IS200-like"/>
    <property type="match status" value="1"/>
</dbReference>
<proteinExistence type="predicted"/>
<evidence type="ECO:0000313" key="2">
    <source>
        <dbReference type="EMBL" id="XAU14916.1"/>
    </source>
</evidence>
<organism evidence="2 3">
    <name type="scientific">Sulfurimonas diazotrophicus</name>
    <dbReference type="NCBI Taxonomy" id="3131939"/>
    <lineage>
        <taxon>Bacteria</taxon>
        <taxon>Pseudomonadati</taxon>
        <taxon>Campylobacterota</taxon>
        <taxon>Epsilonproteobacteria</taxon>
        <taxon>Campylobacterales</taxon>
        <taxon>Sulfurimonadaceae</taxon>
        <taxon>Sulfurimonas</taxon>
    </lineage>
</organism>
<keyword evidence="3" id="KW-1185">Reference proteome</keyword>
<dbReference type="InterPro" id="IPR002686">
    <property type="entry name" value="Transposase_17"/>
</dbReference>
<feature type="domain" description="Transposase IS200-like" evidence="1">
    <location>
        <begin position="10"/>
        <end position="143"/>
    </location>
</feature>
<dbReference type="InterPro" id="IPR052715">
    <property type="entry name" value="RAYT_transposase"/>
</dbReference>
<dbReference type="InterPro" id="IPR036515">
    <property type="entry name" value="Transposase_17_sf"/>
</dbReference>
<protein>
    <submittedName>
        <fullName evidence="2">Transposase</fullName>
    </submittedName>
</protein>
<dbReference type="PANTHER" id="PTHR36966:SF1">
    <property type="entry name" value="REP-ASSOCIATED TYROSINE TRANSPOSASE"/>
    <property type="match status" value="1"/>
</dbReference>
<dbReference type="NCBIfam" id="NF047646">
    <property type="entry name" value="REP_Tyr_transpos"/>
    <property type="match status" value="1"/>
</dbReference>
<dbReference type="Gene3D" id="3.30.70.1290">
    <property type="entry name" value="Transposase IS200-like"/>
    <property type="match status" value="1"/>
</dbReference>
<name>A0ABZ3HB54_9BACT</name>
<evidence type="ECO:0000259" key="1">
    <source>
        <dbReference type="SMART" id="SM01321"/>
    </source>
</evidence>
<dbReference type="RefSeq" id="WP_345972534.1">
    <property type="nucleotide sequence ID" value="NZ_CP147920.1"/>
</dbReference>
<reference evidence="2 3" key="1">
    <citation type="submission" date="2024-03" db="EMBL/GenBank/DDBJ databases">
        <title>Sulfurimonas sp. HSL3-1.</title>
        <authorList>
            <person name="Wang S."/>
        </authorList>
    </citation>
    <scope>NUCLEOTIDE SEQUENCE [LARGE SCALE GENOMIC DNA]</scope>
    <source>
        <strain evidence="2 3">HSL3-1</strain>
    </source>
</reference>
<evidence type="ECO:0000313" key="3">
    <source>
        <dbReference type="Proteomes" id="UP001447842"/>
    </source>
</evidence>